<evidence type="ECO:0000256" key="3">
    <source>
        <dbReference type="ARBA" id="ARBA00022694"/>
    </source>
</evidence>
<dbReference type="GO" id="GO:0008616">
    <property type="term" value="P:tRNA queuosine(34) biosynthetic process"/>
    <property type="evidence" value="ECO:0007669"/>
    <property type="project" value="TreeGrafter"/>
</dbReference>
<evidence type="ECO:0000259" key="5">
    <source>
        <dbReference type="Pfam" id="PF01702"/>
    </source>
</evidence>
<feature type="domain" description="tRNA-guanine(15) transglycosylase-like" evidence="5">
    <location>
        <begin position="38"/>
        <end position="414"/>
    </location>
</feature>
<sequence length="423" mass="46670">MPDAPDPTPSLDAPPRPAAERPKEVFRIVARAEEDGHRARAGVLTTAHGEIRTPGFVPLATKATVRGMLPSEIRDLGYDIVLGNTFHLMLSPGAEHIKERGGLHEFMGWDGPIITDSGGFQVFSMGHGTVADEIKGRTKGKGLRGHGRIDAIEEQGVRFRSHIDGSKQLLSPERSMEVQAALGTDLAVVFDECTPFNVDREYTARSTERTHRWLERCLTFHEQHAPDWQLVYGIVQGGVYQDLRVEATELVASSRVDAVAIGGSLGEHKDQMNEVVGWATAALGGAHERKPRHLLGIGEIDDLVRGVEQGIDTFDCAMPTRLGRHGMALVPDPDKRWRVDLNQARWKTSDEPICEGCPCPACAHGFTRAYLRYLVHTKELLGMRLLTQHNLAFVSRVMQRLRQSIIDGRLTEEAAAIRGGIMP</sequence>
<name>A0A6J7G3J7_9ZZZZ</name>
<dbReference type="AlphaFoldDB" id="A0A6J7G3J7"/>
<evidence type="ECO:0000256" key="1">
    <source>
        <dbReference type="ARBA" id="ARBA00022676"/>
    </source>
</evidence>
<dbReference type="NCBIfam" id="TIGR00430">
    <property type="entry name" value="Q_tRNA_tgt"/>
    <property type="match status" value="1"/>
</dbReference>
<dbReference type="Gene3D" id="3.20.20.105">
    <property type="entry name" value="Queuine tRNA-ribosyltransferase-like"/>
    <property type="match status" value="1"/>
</dbReference>
<keyword evidence="1" id="KW-0328">Glycosyltransferase</keyword>
<dbReference type="InterPro" id="IPR050076">
    <property type="entry name" value="ArchSynthase1/Queuine_TRR"/>
</dbReference>
<evidence type="ECO:0000313" key="6">
    <source>
        <dbReference type="EMBL" id="CAB4899865.1"/>
    </source>
</evidence>
<proteinExistence type="inferred from homology"/>
<dbReference type="HAMAP" id="MF_00168">
    <property type="entry name" value="Q_tRNA_Tgt"/>
    <property type="match status" value="1"/>
</dbReference>
<organism evidence="6">
    <name type="scientific">freshwater metagenome</name>
    <dbReference type="NCBI Taxonomy" id="449393"/>
    <lineage>
        <taxon>unclassified sequences</taxon>
        <taxon>metagenomes</taxon>
        <taxon>ecological metagenomes</taxon>
    </lineage>
</organism>
<dbReference type="InterPro" id="IPR004803">
    <property type="entry name" value="TGT"/>
</dbReference>
<dbReference type="PANTHER" id="PTHR46499:SF1">
    <property type="entry name" value="QUEUINE TRNA-RIBOSYLTRANSFERASE"/>
    <property type="match status" value="1"/>
</dbReference>
<dbReference type="EMBL" id="CAFBMK010000017">
    <property type="protein sequence ID" value="CAB4899865.1"/>
    <property type="molecule type" value="Genomic_DNA"/>
</dbReference>
<evidence type="ECO:0000256" key="2">
    <source>
        <dbReference type="ARBA" id="ARBA00022679"/>
    </source>
</evidence>
<dbReference type="PANTHER" id="PTHR46499">
    <property type="entry name" value="QUEUINE TRNA-RIBOSYLTRANSFERASE"/>
    <property type="match status" value="1"/>
</dbReference>
<dbReference type="SUPFAM" id="SSF51713">
    <property type="entry name" value="tRNA-guanine transglycosylase"/>
    <property type="match status" value="1"/>
</dbReference>
<dbReference type="InterPro" id="IPR036511">
    <property type="entry name" value="TGT-like_sf"/>
</dbReference>
<accession>A0A6J7G3J7</accession>
<dbReference type="GO" id="GO:0005829">
    <property type="term" value="C:cytosol"/>
    <property type="evidence" value="ECO:0007669"/>
    <property type="project" value="TreeGrafter"/>
</dbReference>
<evidence type="ECO:0000256" key="4">
    <source>
        <dbReference type="SAM" id="MobiDB-lite"/>
    </source>
</evidence>
<feature type="compositionally biased region" description="Pro residues" evidence="4">
    <location>
        <begin position="1"/>
        <end position="17"/>
    </location>
</feature>
<reference evidence="6" key="1">
    <citation type="submission" date="2020-05" db="EMBL/GenBank/DDBJ databases">
        <authorList>
            <person name="Chiriac C."/>
            <person name="Salcher M."/>
            <person name="Ghai R."/>
            <person name="Kavagutti S V."/>
        </authorList>
    </citation>
    <scope>NUCLEOTIDE SEQUENCE</scope>
</reference>
<feature type="region of interest" description="Disordered" evidence="4">
    <location>
        <begin position="1"/>
        <end position="21"/>
    </location>
</feature>
<dbReference type="Pfam" id="PF01702">
    <property type="entry name" value="TGT"/>
    <property type="match status" value="1"/>
</dbReference>
<protein>
    <submittedName>
        <fullName evidence="6">Unannotated protein</fullName>
    </submittedName>
</protein>
<keyword evidence="3" id="KW-0819">tRNA processing</keyword>
<gene>
    <name evidence="6" type="ORF">UFOPK3564_00505</name>
</gene>
<dbReference type="GO" id="GO:0008479">
    <property type="term" value="F:tRNA-guanosine(34) queuine transglycosylase activity"/>
    <property type="evidence" value="ECO:0007669"/>
    <property type="project" value="InterPro"/>
</dbReference>
<dbReference type="InterPro" id="IPR002616">
    <property type="entry name" value="tRNA_ribo_trans-like"/>
</dbReference>
<keyword evidence="2" id="KW-0808">Transferase</keyword>
<dbReference type="NCBIfam" id="TIGR00449">
    <property type="entry name" value="tgt_general"/>
    <property type="match status" value="1"/>
</dbReference>